<gene>
    <name evidence="1" type="ORF">S1001342_02104</name>
</gene>
<evidence type="ECO:0008006" key="3">
    <source>
        <dbReference type="Google" id="ProtNLM"/>
    </source>
</evidence>
<name>A0A1Y0Y7H9_ACEPA</name>
<dbReference type="OrthoDB" id="7284297at2"/>
<reference evidence="1 2" key="1">
    <citation type="submission" date="2017-05" db="EMBL/GenBank/DDBJ databases">
        <title>Genome sequence of Acetobacter pasteurianus subsp. pasteurianus strain SRCM101342.</title>
        <authorList>
            <person name="Cho S.H."/>
        </authorList>
    </citation>
    <scope>NUCLEOTIDE SEQUENCE [LARGE SCALE GENOMIC DNA]</scope>
    <source>
        <strain evidence="1 2">SRCM101342</strain>
    </source>
</reference>
<dbReference type="RefSeq" id="WP_087651908.1">
    <property type="nucleotide sequence ID" value="NZ_CP021509.1"/>
</dbReference>
<accession>A0A1Y0Y7H9</accession>
<organism evidence="1 2">
    <name type="scientific">Acetobacter pasteurianus subsp. pasteurianus</name>
    <dbReference type="NCBI Taxonomy" id="481145"/>
    <lineage>
        <taxon>Bacteria</taxon>
        <taxon>Pseudomonadati</taxon>
        <taxon>Pseudomonadota</taxon>
        <taxon>Alphaproteobacteria</taxon>
        <taxon>Acetobacterales</taxon>
        <taxon>Acetobacteraceae</taxon>
        <taxon>Acetobacter</taxon>
    </lineage>
</organism>
<dbReference type="InterPro" id="IPR037226">
    <property type="entry name" value="CAC2185-like_sf"/>
</dbReference>
<dbReference type="InterPro" id="IPR015037">
    <property type="entry name" value="DUF1919"/>
</dbReference>
<dbReference type="EMBL" id="CP021509">
    <property type="protein sequence ID" value="ARW48417.1"/>
    <property type="molecule type" value="Genomic_DNA"/>
</dbReference>
<dbReference type="AlphaFoldDB" id="A0A1Y0Y7H9"/>
<protein>
    <recommendedName>
        <fullName evidence="3">DUF1919 domain-containing protein</fullName>
    </recommendedName>
</protein>
<dbReference type="SUPFAM" id="SSF142795">
    <property type="entry name" value="CAC2185-like"/>
    <property type="match status" value="1"/>
</dbReference>
<evidence type="ECO:0000313" key="2">
    <source>
        <dbReference type="Proteomes" id="UP000196205"/>
    </source>
</evidence>
<dbReference type="Proteomes" id="UP000196205">
    <property type="component" value="Chromosome"/>
</dbReference>
<proteinExistence type="predicted"/>
<dbReference type="Pfam" id="PF08942">
    <property type="entry name" value="DUF1919"/>
    <property type="match status" value="1"/>
</dbReference>
<evidence type="ECO:0000313" key="1">
    <source>
        <dbReference type="EMBL" id="ARW48417.1"/>
    </source>
</evidence>
<sequence>MNYIKSIFSNNCWGGCILHKCGVEFRSPTVNLFTDADSYIKFLKNFRYYVKKDIVFDDNESNYYGYIVGHIEGIKFHFMHYNSQYEVSSSWKRRSERIPDNNDDILFEICDRDGFSEKTLCDFANLPYKNKIGFLKKGRFNTDSHNIFFEVESNEDCSPPGSVLADITYDIFKKNYKIE</sequence>